<dbReference type="EMBL" id="CAJHNJ030000033">
    <property type="protein sequence ID" value="CAG9126757.1"/>
    <property type="molecule type" value="Genomic_DNA"/>
</dbReference>
<dbReference type="Pfam" id="PF14701">
    <property type="entry name" value="hDGE_amylase"/>
    <property type="match status" value="2"/>
</dbReference>
<dbReference type="SUPFAM" id="SSF51445">
    <property type="entry name" value="(Trans)glycosidases"/>
    <property type="match status" value="1"/>
</dbReference>
<dbReference type="Proteomes" id="UP000653454">
    <property type="component" value="Unassembled WGS sequence"/>
</dbReference>
<dbReference type="InterPro" id="IPR017853">
    <property type="entry name" value="GH"/>
</dbReference>
<dbReference type="PANTHER" id="PTHR10569">
    <property type="entry name" value="GLYCOGEN DEBRANCHING ENZYME"/>
    <property type="match status" value="1"/>
</dbReference>
<evidence type="ECO:0000313" key="3">
    <source>
        <dbReference type="Proteomes" id="UP000653454"/>
    </source>
</evidence>
<feature type="domain" description="Glycogen debranching enzyme glucanotransferase" evidence="1">
    <location>
        <begin position="179"/>
        <end position="393"/>
    </location>
</feature>
<feature type="domain" description="Glycogen debranching enzyme glucanotransferase" evidence="1">
    <location>
        <begin position="30"/>
        <end position="111"/>
    </location>
</feature>
<evidence type="ECO:0000313" key="2">
    <source>
        <dbReference type="EMBL" id="CAG9126757.1"/>
    </source>
</evidence>
<dbReference type="Gene3D" id="3.20.20.80">
    <property type="entry name" value="Glycosidases"/>
    <property type="match status" value="1"/>
</dbReference>
<organism evidence="2 3">
    <name type="scientific">Plutella xylostella</name>
    <name type="common">Diamondback moth</name>
    <name type="synonym">Plutella maculipennis</name>
    <dbReference type="NCBI Taxonomy" id="51655"/>
    <lineage>
        <taxon>Eukaryota</taxon>
        <taxon>Metazoa</taxon>
        <taxon>Ecdysozoa</taxon>
        <taxon>Arthropoda</taxon>
        <taxon>Hexapoda</taxon>
        <taxon>Insecta</taxon>
        <taxon>Pterygota</taxon>
        <taxon>Neoptera</taxon>
        <taxon>Endopterygota</taxon>
        <taxon>Lepidoptera</taxon>
        <taxon>Glossata</taxon>
        <taxon>Ditrysia</taxon>
        <taxon>Yponomeutoidea</taxon>
        <taxon>Plutellidae</taxon>
        <taxon>Plutella</taxon>
    </lineage>
</organism>
<reference evidence="2" key="1">
    <citation type="submission" date="2020-11" db="EMBL/GenBank/DDBJ databases">
        <authorList>
            <person name="Whiteford S."/>
        </authorList>
    </citation>
    <scope>NUCLEOTIDE SEQUENCE</scope>
</reference>
<dbReference type="AlphaFoldDB" id="A0A8S4FFZ0"/>
<sequence length="573" mass="62653">MSTRQRRRVRETASVHFYSEHRDAAYGVTLDANYGMVSICDVVLNHTANESSWLWEHPEAAYSCLTTPRLRPAALLDAALARLGAAVAAGSHAPALPPAISQESHLECVYSPVCVCRRCGTCCPRRCCRSCGCTSCSAATRTRCCRRSRRRRGAACRPRGRGGRGAGGAGGELRLVQDPQYRRLKSTVDMDLALQLYNVYWAECYDEEARVRRCAESLRARLQVLNQAAAAQLDAHLAAAINNVVAGVRYHYIQADGPKLGEVSEKNPLVPKYFTWPAGSLASGAAAEAAVWGATAGRVCAHNGWVMDIDPLLDFAADTQVYLRRELIAWADSVKLRYGSRPEDSPYLWAHMREYVETTAELFDGVRLDNCHSTPLHVAEYMMDCARAVNPELLVAAELFTSSELTDALFVNRLGLTMLIREAQSAWDATELGRQLHRWGGPAVGSFTPRRRRPARPAPAPALLLDLTHDNPPPAARRCVLDALPAAALCAAAAAAAGSTRGYDQLLPYQSLFSRLPVVGAGPCQLHRSSDIWDGQLVYDRLVLQGRPSWQRDPPPSFADDQANGVAGISFDQ</sequence>
<comment type="caution">
    <text evidence="2">The sequence shown here is derived from an EMBL/GenBank/DDBJ whole genome shotgun (WGS) entry which is preliminary data.</text>
</comment>
<dbReference type="GO" id="GO:0004134">
    <property type="term" value="F:4-alpha-glucanotransferase activity"/>
    <property type="evidence" value="ECO:0007669"/>
    <property type="project" value="InterPro"/>
</dbReference>
<evidence type="ECO:0000259" key="1">
    <source>
        <dbReference type="Pfam" id="PF14701"/>
    </source>
</evidence>
<accession>A0A8S4FFZ0</accession>
<proteinExistence type="predicted"/>
<dbReference type="InterPro" id="IPR032792">
    <property type="entry name" value="AGL_glucanoTrfase"/>
</dbReference>
<name>A0A8S4FFZ0_PLUXY</name>
<dbReference type="PANTHER" id="PTHR10569:SF2">
    <property type="entry name" value="GLYCOGEN DEBRANCHING ENZYME"/>
    <property type="match status" value="1"/>
</dbReference>
<gene>
    <name evidence="2" type="ORF">PLXY2_LOCUS8723</name>
</gene>
<dbReference type="GO" id="GO:0005980">
    <property type="term" value="P:glycogen catabolic process"/>
    <property type="evidence" value="ECO:0007669"/>
    <property type="project" value="InterPro"/>
</dbReference>
<keyword evidence="3" id="KW-1185">Reference proteome</keyword>
<dbReference type="GO" id="GO:0004135">
    <property type="term" value="F:amylo-alpha-1,6-glucosidase activity"/>
    <property type="evidence" value="ECO:0007669"/>
    <property type="project" value="InterPro"/>
</dbReference>
<dbReference type="InterPro" id="IPR010401">
    <property type="entry name" value="AGL/Gdb1"/>
</dbReference>
<protein>
    <submittedName>
        <fullName evidence="2">(diamondback moth) hypothetical protein</fullName>
    </submittedName>
</protein>